<dbReference type="Pfam" id="PF02875">
    <property type="entry name" value="Mur_ligase_C"/>
    <property type="match status" value="1"/>
</dbReference>
<evidence type="ECO:0000256" key="11">
    <source>
        <dbReference type="RuleBase" id="RU004136"/>
    </source>
</evidence>
<dbReference type="NCBIfam" id="TIGR01143">
    <property type="entry name" value="murF"/>
    <property type="match status" value="1"/>
</dbReference>
<keyword evidence="7 10" id="KW-0573">Peptidoglycan synthesis</keyword>
<dbReference type="GO" id="GO:0005524">
    <property type="term" value="F:ATP binding"/>
    <property type="evidence" value="ECO:0007669"/>
    <property type="project" value="UniProtKB-UniRule"/>
</dbReference>
<keyword evidence="3 10" id="KW-0132">Cell division</keyword>
<protein>
    <recommendedName>
        <fullName evidence="10 11">UDP-N-acetylmuramoyl-tripeptide--D-alanyl-D-alanine ligase</fullName>
        <ecNumber evidence="10 11">6.3.2.10</ecNumber>
    </recommendedName>
    <alternativeName>
        <fullName evidence="10">D-alanyl-D-alanine-adding enzyme</fullName>
    </alternativeName>
</protein>
<dbReference type="Gene3D" id="3.90.190.20">
    <property type="entry name" value="Mur ligase, C-terminal domain"/>
    <property type="match status" value="1"/>
</dbReference>
<dbReference type="GO" id="GO:0008360">
    <property type="term" value="P:regulation of cell shape"/>
    <property type="evidence" value="ECO:0007669"/>
    <property type="project" value="UniProtKB-KW"/>
</dbReference>
<comment type="caution">
    <text evidence="15">The sequence shown here is derived from an EMBL/GenBank/DDBJ whole genome shotgun (WGS) entry which is preliminary data.</text>
</comment>
<evidence type="ECO:0000256" key="2">
    <source>
        <dbReference type="ARBA" id="ARBA00022598"/>
    </source>
</evidence>
<dbReference type="GO" id="GO:0009252">
    <property type="term" value="P:peptidoglycan biosynthetic process"/>
    <property type="evidence" value="ECO:0007669"/>
    <property type="project" value="UniProtKB-UniRule"/>
</dbReference>
<dbReference type="Gene3D" id="3.40.1390.10">
    <property type="entry name" value="MurE/MurF, N-terminal domain"/>
    <property type="match status" value="1"/>
</dbReference>
<evidence type="ECO:0000313" key="16">
    <source>
        <dbReference type="Proteomes" id="UP000253769"/>
    </source>
</evidence>
<dbReference type="HAMAP" id="MF_02019">
    <property type="entry name" value="MurF"/>
    <property type="match status" value="1"/>
</dbReference>
<dbReference type="AlphaFoldDB" id="A0A369WL34"/>
<dbReference type="InterPro" id="IPR036565">
    <property type="entry name" value="Mur-like_cat_sf"/>
</dbReference>
<evidence type="ECO:0000256" key="3">
    <source>
        <dbReference type="ARBA" id="ARBA00022618"/>
    </source>
</evidence>
<dbReference type="EMBL" id="QQOH01000002">
    <property type="protein sequence ID" value="RDE22788.1"/>
    <property type="molecule type" value="Genomic_DNA"/>
</dbReference>
<evidence type="ECO:0000256" key="8">
    <source>
        <dbReference type="ARBA" id="ARBA00023306"/>
    </source>
</evidence>
<dbReference type="Pfam" id="PF08245">
    <property type="entry name" value="Mur_ligase_M"/>
    <property type="match status" value="1"/>
</dbReference>
<feature type="domain" description="Mur ligase C-terminal" evidence="13">
    <location>
        <begin position="317"/>
        <end position="445"/>
    </location>
</feature>
<dbReference type="InterPro" id="IPR035911">
    <property type="entry name" value="MurE/MurF_N"/>
</dbReference>
<comment type="pathway">
    <text evidence="10 11">Cell wall biogenesis; peptidoglycan biosynthesis.</text>
</comment>
<evidence type="ECO:0000256" key="10">
    <source>
        <dbReference type="HAMAP-Rule" id="MF_02019"/>
    </source>
</evidence>
<dbReference type="GO" id="GO:0051301">
    <property type="term" value="P:cell division"/>
    <property type="evidence" value="ECO:0007669"/>
    <property type="project" value="UniProtKB-KW"/>
</dbReference>
<dbReference type="GO" id="GO:0071555">
    <property type="term" value="P:cell wall organization"/>
    <property type="evidence" value="ECO:0007669"/>
    <property type="project" value="UniProtKB-KW"/>
</dbReference>
<dbReference type="OrthoDB" id="9801978at2"/>
<feature type="domain" description="Mur ligase central" evidence="14">
    <location>
        <begin position="106"/>
        <end position="295"/>
    </location>
</feature>
<dbReference type="InterPro" id="IPR000713">
    <property type="entry name" value="Mur_ligase_N"/>
</dbReference>
<proteinExistence type="inferred from homology"/>
<evidence type="ECO:0000256" key="7">
    <source>
        <dbReference type="ARBA" id="ARBA00022984"/>
    </source>
</evidence>
<gene>
    <name evidence="10" type="primary">murF</name>
    <name evidence="15" type="ORF">DV711_09455</name>
</gene>
<dbReference type="UniPathway" id="UPA00219"/>
<dbReference type="PANTHER" id="PTHR43024:SF1">
    <property type="entry name" value="UDP-N-ACETYLMURAMOYL-TRIPEPTIDE--D-ALANYL-D-ALANINE LIGASE"/>
    <property type="match status" value="1"/>
</dbReference>
<evidence type="ECO:0000256" key="9">
    <source>
        <dbReference type="ARBA" id="ARBA00023316"/>
    </source>
</evidence>
<organism evidence="15 16">
    <name type="scientific">Motiliproteus coralliicola</name>
    <dbReference type="NCBI Taxonomy" id="2283196"/>
    <lineage>
        <taxon>Bacteria</taxon>
        <taxon>Pseudomonadati</taxon>
        <taxon>Pseudomonadota</taxon>
        <taxon>Gammaproteobacteria</taxon>
        <taxon>Oceanospirillales</taxon>
        <taxon>Oceanospirillaceae</taxon>
        <taxon>Motiliproteus</taxon>
    </lineage>
</organism>
<evidence type="ECO:0000259" key="14">
    <source>
        <dbReference type="Pfam" id="PF08245"/>
    </source>
</evidence>
<dbReference type="RefSeq" id="WP_114695421.1">
    <property type="nucleotide sequence ID" value="NZ_QQOH01000002.1"/>
</dbReference>
<dbReference type="GO" id="GO:0047480">
    <property type="term" value="F:UDP-N-acetylmuramoyl-tripeptide-D-alanyl-D-alanine ligase activity"/>
    <property type="evidence" value="ECO:0007669"/>
    <property type="project" value="UniProtKB-UniRule"/>
</dbReference>
<keyword evidence="5 10" id="KW-0067">ATP-binding</keyword>
<dbReference type="InterPro" id="IPR013221">
    <property type="entry name" value="Mur_ligase_cen"/>
</dbReference>
<dbReference type="PANTHER" id="PTHR43024">
    <property type="entry name" value="UDP-N-ACETYLMURAMOYL-TRIPEPTIDE--D-ALANYL-D-ALANINE LIGASE"/>
    <property type="match status" value="1"/>
</dbReference>
<dbReference type="InterPro" id="IPR005863">
    <property type="entry name" value="UDP-N-AcMur_synth"/>
</dbReference>
<dbReference type="InterPro" id="IPR036615">
    <property type="entry name" value="Mur_ligase_C_dom_sf"/>
</dbReference>
<comment type="function">
    <text evidence="10 11">Involved in cell wall formation. Catalyzes the final step in the synthesis of UDP-N-acetylmuramoyl-pentapeptide, the precursor of murein.</text>
</comment>
<evidence type="ECO:0000256" key="6">
    <source>
        <dbReference type="ARBA" id="ARBA00022960"/>
    </source>
</evidence>
<name>A0A369WL34_9GAMM</name>
<evidence type="ECO:0000259" key="12">
    <source>
        <dbReference type="Pfam" id="PF01225"/>
    </source>
</evidence>
<accession>A0A369WL34</accession>
<keyword evidence="16" id="KW-1185">Reference proteome</keyword>
<dbReference type="GO" id="GO:0008766">
    <property type="term" value="F:UDP-N-acetylmuramoylalanyl-D-glutamyl-2,6-diaminopimelate-D-alanyl-D-alanine ligase activity"/>
    <property type="evidence" value="ECO:0007669"/>
    <property type="project" value="RHEA"/>
</dbReference>
<comment type="subcellular location">
    <subcellularLocation>
        <location evidence="10 11">Cytoplasm</location>
    </subcellularLocation>
</comment>
<dbReference type="EC" id="6.3.2.10" evidence="10 11"/>
<comment type="catalytic activity">
    <reaction evidence="10 11">
        <text>D-alanyl-D-alanine + UDP-N-acetyl-alpha-D-muramoyl-L-alanyl-gamma-D-glutamyl-meso-2,6-diaminopimelate + ATP = UDP-N-acetyl-alpha-D-muramoyl-L-alanyl-gamma-D-glutamyl-meso-2,6-diaminopimeloyl-D-alanyl-D-alanine + ADP + phosphate + H(+)</text>
        <dbReference type="Rhea" id="RHEA:28374"/>
        <dbReference type="ChEBI" id="CHEBI:15378"/>
        <dbReference type="ChEBI" id="CHEBI:30616"/>
        <dbReference type="ChEBI" id="CHEBI:43474"/>
        <dbReference type="ChEBI" id="CHEBI:57822"/>
        <dbReference type="ChEBI" id="CHEBI:61386"/>
        <dbReference type="ChEBI" id="CHEBI:83905"/>
        <dbReference type="ChEBI" id="CHEBI:456216"/>
        <dbReference type="EC" id="6.3.2.10"/>
    </reaction>
</comment>
<keyword evidence="1 10" id="KW-0963">Cytoplasm</keyword>
<dbReference type="InterPro" id="IPR004101">
    <property type="entry name" value="Mur_ligase_C"/>
</dbReference>
<evidence type="ECO:0000256" key="4">
    <source>
        <dbReference type="ARBA" id="ARBA00022741"/>
    </source>
</evidence>
<dbReference type="SUPFAM" id="SSF53244">
    <property type="entry name" value="MurD-like peptide ligases, peptide-binding domain"/>
    <property type="match status" value="1"/>
</dbReference>
<dbReference type="Gene3D" id="3.40.1190.10">
    <property type="entry name" value="Mur-like, catalytic domain"/>
    <property type="match status" value="1"/>
</dbReference>
<evidence type="ECO:0000313" key="15">
    <source>
        <dbReference type="EMBL" id="RDE22788.1"/>
    </source>
</evidence>
<comment type="similarity">
    <text evidence="10">Belongs to the MurCDEF family. MurF subfamily.</text>
</comment>
<keyword evidence="9 10" id="KW-0961">Cell wall biogenesis/degradation</keyword>
<sequence>MLCNWKLSDLQQPLAALDCQGEALIQGVSTDSRSLKAGDLFIALSGPNFDGNRFVASAQQAGAVAAIVSELQPVELPQLLVKDTRIALGQLARLHRQAFEGPLVAITGSSGKTSVKEMLARICEQRGPVLATRGNLNNDIGAPLTLLSLQPEHQYAVVELGASGRGEIAYTTDLARPDVAILNNAGGAHLEGFGSLQGVVEAKGEIFDGLQPDGVGVVNLDDANAGYWLERLEGRKLRTFSLSSPMADLFANHLDTDEDGCYRFVLNTHDGQSQIKLQVMGRHMVANALAAASAANALGFELEPIRRGLESYTGVAGRLAPKPGLNGSRIIDDSYNANPDSVKAAIRVLASLPGTRCLVLGDMGELGPNAAELHAEIGRFAAEQQLDAVYTAGQLSRHTVEAFTKSLAAAGAEAQAQAFEDKQALLQQLRPMLDSQTSVLIKGSRSAAMEQVVVGLTAAAGNEG</sequence>
<dbReference type="InterPro" id="IPR051046">
    <property type="entry name" value="MurCDEF_CellWall_CoF430Synth"/>
</dbReference>
<dbReference type="SUPFAM" id="SSF53623">
    <property type="entry name" value="MurD-like peptide ligases, catalytic domain"/>
    <property type="match status" value="1"/>
</dbReference>
<dbReference type="SUPFAM" id="SSF63418">
    <property type="entry name" value="MurE/MurF N-terminal domain"/>
    <property type="match status" value="1"/>
</dbReference>
<evidence type="ECO:0000256" key="1">
    <source>
        <dbReference type="ARBA" id="ARBA00022490"/>
    </source>
</evidence>
<dbReference type="GO" id="GO:0005737">
    <property type="term" value="C:cytoplasm"/>
    <property type="evidence" value="ECO:0007669"/>
    <property type="project" value="UniProtKB-SubCell"/>
</dbReference>
<keyword evidence="6 10" id="KW-0133">Cell shape</keyword>
<keyword evidence="8 10" id="KW-0131">Cell cycle</keyword>
<keyword evidence="2 10" id="KW-0436">Ligase</keyword>
<feature type="domain" description="Mur ligase N-terminal catalytic" evidence="12">
    <location>
        <begin position="25"/>
        <end position="95"/>
    </location>
</feature>
<dbReference type="Pfam" id="PF01225">
    <property type="entry name" value="Mur_ligase"/>
    <property type="match status" value="1"/>
</dbReference>
<evidence type="ECO:0000256" key="5">
    <source>
        <dbReference type="ARBA" id="ARBA00022840"/>
    </source>
</evidence>
<dbReference type="Proteomes" id="UP000253769">
    <property type="component" value="Unassembled WGS sequence"/>
</dbReference>
<feature type="binding site" evidence="10">
    <location>
        <begin position="108"/>
        <end position="114"/>
    </location>
    <ligand>
        <name>ATP</name>
        <dbReference type="ChEBI" id="CHEBI:30616"/>
    </ligand>
</feature>
<evidence type="ECO:0000259" key="13">
    <source>
        <dbReference type="Pfam" id="PF02875"/>
    </source>
</evidence>
<keyword evidence="4 10" id="KW-0547">Nucleotide-binding</keyword>
<reference evidence="15 16" key="1">
    <citation type="submission" date="2018-07" db="EMBL/GenBank/DDBJ databases">
        <title>Motiliproteus coralliicola sp. nov., a bacterium isolated from Coral.</title>
        <authorList>
            <person name="Wang G."/>
        </authorList>
    </citation>
    <scope>NUCLEOTIDE SEQUENCE [LARGE SCALE GENOMIC DNA]</scope>
    <source>
        <strain evidence="15 16">C34</strain>
    </source>
</reference>